<dbReference type="AlphaFoldDB" id="A0AA38VB70"/>
<feature type="compositionally biased region" description="Basic and acidic residues" evidence="1">
    <location>
        <begin position="428"/>
        <end position="443"/>
    </location>
</feature>
<keyword evidence="3" id="KW-1185">Reference proteome</keyword>
<feature type="compositionally biased region" description="Polar residues" evidence="1">
    <location>
        <begin position="396"/>
        <end position="406"/>
    </location>
</feature>
<evidence type="ECO:0000313" key="2">
    <source>
        <dbReference type="EMBL" id="KAJ9131090.1"/>
    </source>
</evidence>
<feature type="compositionally biased region" description="Low complexity" evidence="1">
    <location>
        <begin position="218"/>
        <end position="233"/>
    </location>
</feature>
<feature type="compositionally biased region" description="Low complexity" evidence="1">
    <location>
        <begin position="153"/>
        <end position="163"/>
    </location>
</feature>
<protein>
    <submittedName>
        <fullName evidence="2">Uncharacterized protein</fullName>
    </submittedName>
</protein>
<accession>A0AA38VB70</accession>
<feature type="region of interest" description="Disordered" evidence="1">
    <location>
        <begin position="85"/>
        <end position="443"/>
    </location>
</feature>
<feature type="compositionally biased region" description="Low complexity" evidence="1">
    <location>
        <begin position="320"/>
        <end position="330"/>
    </location>
</feature>
<comment type="caution">
    <text evidence="2">The sequence shown here is derived from an EMBL/GenBank/DDBJ whole genome shotgun (WGS) entry which is preliminary data.</text>
</comment>
<proteinExistence type="predicted"/>
<gene>
    <name evidence="2" type="ORF">NKR23_g11886</name>
</gene>
<feature type="compositionally biased region" description="Polar residues" evidence="1">
    <location>
        <begin position="254"/>
        <end position="280"/>
    </location>
</feature>
<organism evidence="2 3">
    <name type="scientific">Pleurostoma richardsiae</name>
    <dbReference type="NCBI Taxonomy" id="41990"/>
    <lineage>
        <taxon>Eukaryota</taxon>
        <taxon>Fungi</taxon>
        <taxon>Dikarya</taxon>
        <taxon>Ascomycota</taxon>
        <taxon>Pezizomycotina</taxon>
        <taxon>Sordariomycetes</taxon>
        <taxon>Sordariomycetidae</taxon>
        <taxon>Calosphaeriales</taxon>
        <taxon>Pleurostomataceae</taxon>
        <taxon>Pleurostoma</taxon>
    </lineage>
</organism>
<feature type="compositionally biased region" description="Polar residues" evidence="1">
    <location>
        <begin position="288"/>
        <end position="300"/>
    </location>
</feature>
<dbReference type="Proteomes" id="UP001174694">
    <property type="component" value="Unassembled WGS sequence"/>
</dbReference>
<evidence type="ECO:0000313" key="3">
    <source>
        <dbReference type="Proteomes" id="UP001174694"/>
    </source>
</evidence>
<reference evidence="2" key="1">
    <citation type="submission" date="2022-07" db="EMBL/GenBank/DDBJ databases">
        <title>Fungi with potential for degradation of polypropylene.</title>
        <authorList>
            <person name="Gostincar C."/>
        </authorList>
    </citation>
    <scope>NUCLEOTIDE SEQUENCE</scope>
    <source>
        <strain evidence="2">EXF-13308</strain>
    </source>
</reference>
<sequence length="467" mass="48721">MPSAVSADPAALPEGASTDSIQQALADLIYGAGAARAAGEDDGDVTPRAPERVRARELRAVGSSPTLGRAETEWRNSMVVTMAAQGRAGGGGGGGGAAQEDQLAPLGGRGAVGAAMGPSSRLAPGVTRAPSKLRKVSTASSEYSQPSVAADISRTTSTSSGGRTVREAPVAMRAETPTQENTSSTSSTSNNNTEDDEGNSTSASENTNAIRNSMLAKSSSSIRTPTRRMSTTSSHRDSGETTPQVAAIVANLRRMNSQVSTYSVSSARSRTSVQLVSTPSAAAAARTGSPTPSSLRSGWGSQLRKGGTRHYLSMGQAPPQYQELGEQQQQRASVGGRSVASPGAQRKRKSGRESKRISIAEDGEEKDAMRRPPSRAGERDGARDSKLGRVRVTEMEVTSTGSPKRQTATTTTTTPVKRVSYLKNADATPERRSEDSLGLYDKDGFLIPSPEKVLIASGKKRKGSIRV</sequence>
<evidence type="ECO:0000256" key="1">
    <source>
        <dbReference type="SAM" id="MobiDB-lite"/>
    </source>
</evidence>
<name>A0AA38VB70_9PEZI</name>
<dbReference type="EMBL" id="JANBVO010000072">
    <property type="protein sequence ID" value="KAJ9131090.1"/>
    <property type="molecule type" value="Genomic_DNA"/>
</dbReference>
<feature type="compositionally biased region" description="Basic and acidic residues" evidence="1">
    <location>
        <begin position="366"/>
        <end position="394"/>
    </location>
</feature>
<feature type="compositionally biased region" description="Polar residues" evidence="1">
    <location>
        <begin position="199"/>
        <end position="217"/>
    </location>
</feature>
<feature type="compositionally biased region" description="Gly residues" evidence="1">
    <location>
        <begin position="87"/>
        <end position="97"/>
    </location>
</feature>
<feature type="compositionally biased region" description="Low complexity" evidence="1">
    <location>
        <begin position="181"/>
        <end position="192"/>
    </location>
</feature>
<feature type="compositionally biased region" description="Polar residues" evidence="1">
    <location>
        <begin position="137"/>
        <end position="147"/>
    </location>
</feature>
<feature type="region of interest" description="Disordered" evidence="1">
    <location>
        <begin position="36"/>
        <end position="56"/>
    </location>
</feature>